<comment type="similarity">
    <text evidence="10">Belongs to the GGGP/HepGP synthase family. Group II subfamily.</text>
</comment>
<comment type="caution">
    <text evidence="10">Lacks conserved residue(s) required for the propagation of feature annotation.</text>
</comment>
<dbReference type="STRING" id="1184251.TCELL_0313"/>
<dbReference type="Pfam" id="PF01884">
    <property type="entry name" value="PcrB"/>
    <property type="match status" value="1"/>
</dbReference>
<evidence type="ECO:0000256" key="2">
    <source>
        <dbReference type="ARBA" id="ARBA00022516"/>
    </source>
</evidence>
<dbReference type="GO" id="GO:0005737">
    <property type="term" value="C:cytoplasm"/>
    <property type="evidence" value="ECO:0007669"/>
    <property type="project" value="UniProtKB-SubCell"/>
</dbReference>
<comment type="subcellular location">
    <subcellularLocation>
        <location evidence="10">Cytoplasm</location>
    </subcellularLocation>
</comment>
<evidence type="ECO:0000256" key="1">
    <source>
        <dbReference type="ARBA" id="ARBA00022490"/>
    </source>
</evidence>
<dbReference type="NCBIfam" id="NF003198">
    <property type="entry name" value="PRK04169.1-2"/>
    <property type="match status" value="1"/>
</dbReference>
<keyword evidence="5 10" id="KW-0460">Magnesium</keyword>
<evidence type="ECO:0000256" key="4">
    <source>
        <dbReference type="ARBA" id="ARBA00022723"/>
    </source>
</evidence>
<dbReference type="InterPro" id="IPR039074">
    <property type="entry name" value="GGGP/HepGP_synthase_I"/>
</dbReference>
<keyword evidence="7 10" id="KW-0594">Phospholipid biosynthesis</keyword>
<dbReference type="EMBL" id="CP003531">
    <property type="protein sequence ID" value="AFK50738.1"/>
    <property type="molecule type" value="Genomic_DNA"/>
</dbReference>
<comment type="catalytic activity">
    <reaction evidence="9 10">
        <text>sn-glycerol 1-phosphate + (2E,6E,10E)-geranylgeranyl diphosphate = sn-3-O-(geranylgeranyl)glycerol 1-phosphate + diphosphate</text>
        <dbReference type="Rhea" id="RHEA:23404"/>
        <dbReference type="ChEBI" id="CHEBI:33019"/>
        <dbReference type="ChEBI" id="CHEBI:57677"/>
        <dbReference type="ChEBI" id="CHEBI:57685"/>
        <dbReference type="ChEBI" id="CHEBI:58756"/>
        <dbReference type="EC" id="2.5.1.41"/>
    </reaction>
</comment>
<dbReference type="GO" id="GO:0000287">
    <property type="term" value="F:magnesium ion binding"/>
    <property type="evidence" value="ECO:0007669"/>
    <property type="project" value="UniProtKB-UniRule"/>
</dbReference>
<keyword evidence="4 10" id="KW-0479">Metal-binding</keyword>
<keyword evidence="12" id="KW-1185">Reference proteome</keyword>
<reference evidence="11 12" key="1">
    <citation type="journal article" date="2012" name="J. Bacteriol.">
        <title>Complete genome sequence of the hyperthermophilic cellulolytic Crenarchaeon 'Thermogladius cellulolyticus' 1633.</title>
        <authorList>
            <person name="Mardanov A.V."/>
            <person name="Kochetkova T.V."/>
            <person name="Beletsky A.V."/>
            <person name="Bonch-Osmolovskaya E.A."/>
            <person name="Ravin N.V."/>
            <person name="Skryabin K.G."/>
        </authorList>
    </citation>
    <scope>NUCLEOTIDE SEQUENCE [LARGE SCALE GENOMIC DNA]</scope>
    <source>
        <strain evidence="12">DSM 22663 / VKM B-2946 / 1633</strain>
    </source>
</reference>
<dbReference type="AlphaFoldDB" id="I3TDA0"/>
<dbReference type="CDD" id="cd02812">
    <property type="entry name" value="PcrB_like"/>
    <property type="match status" value="1"/>
</dbReference>
<evidence type="ECO:0000256" key="10">
    <source>
        <dbReference type="HAMAP-Rule" id="MF_00112"/>
    </source>
</evidence>
<feature type="binding site" evidence="10">
    <location>
        <begin position="204"/>
        <end position="205"/>
    </location>
    <ligand>
        <name>sn-glycerol 1-phosphate</name>
        <dbReference type="ChEBI" id="CHEBI:57685"/>
    </ligand>
</feature>
<dbReference type="PANTHER" id="PTHR40029:SF2">
    <property type="entry name" value="HEPTAPRENYLGLYCERYL PHOSPHATE SYNTHASE"/>
    <property type="match status" value="1"/>
</dbReference>
<dbReference type="eggNOG" id="arCOG01085">
    <property type="taxonomic scope" value="Archaea"/>
</dbReference>
<keyword evidence="6 10" id="KW-0443">Lipid metabolism</keyword>
<dbReference type="EC" id="2.5.1.41" evidence="10"/>
<keyword evidence="1 10" id="KW-0963">Cytoplasm</keyword>
<dbReference type="Gene3D" id="3.20.20.390">
    <property type="entry name" value="FMN-linked oxidoreductases"/>
    <property type="match status" value="1"/>
</dbReference>
<feature type="binding site" evidence="10">
    <location>
        <begin position="226"/>
        <end position="227"/>
    </location>
    <ligand>
        <name>sn-glycerol 1-phosphate</name>
        <dbReference type="ChEBI" id="CHEBI:57685"/>
    </ligand>
</feature>
<evidence type="ECO:0000256" key="5">
    <source>
        <dbReference type="ARBA" id="ARBA00022842"/>
    </source>
</evidence>
<dbReference type="RefSeq" id="WP_014736988.1">
    <property type="nucleotide sequence ID" value="NC_017954.1"/>
</dbReference>
<sequence length="246" mass="26381">MGKVSNYLKEKLEKGEKLHFTLIDPAKKVDYSELEKVALRLHEAGTDAFLVGGSLGVTPEEAGDVSSILKKATGLPVIIFPGNINCLTPKADAVLFMVLMNSLEPYYLVQAQVQAAPLVRKYGLEALPTGYLVLYGETAVAHVGRIQPIPPEKPEIGLAYALAAEMMGFKYIYLEAGSGASRHVPEAFPSLIKRSTSLTVIVGGGVRSPEVARSLAKAGADIIVTGNIVEEDYEKAVSIIRGIKSR</sequence>
<dbReference type="UniPathway" id="UPA00940"/>
<dbReference type="KEGG" id="thg:TCELL_0313"/>
<evidence type="ECO:0000256" key="6">
    <source>
        <dbReference type="ARBA" id="ARBA00023098"/>
    </source>
</evidence>
<comment type="function">
    <text evidence="10">Prenyltransferase that catalyzes the transfer of the geranylgeranyl moiety of geranylgeranyl diphosphate (GGPP) to the C3 hydroxyl of sn-glycerol-1-phosphate (G1P). This reaction is the first ether-bond-formation step in the biosynthesis of archaeal membrane lipids.</text>
</comment>
<feature type="binding site" evidence="10">
    <location>
        <position position="54"/>
    </location>
    <ligand>
        <name>Mg(2+)</name>
        <dbReference type="ChEBI" id="CHEBI:18420"/>
    </ligand>
</feature>
<dbReference type="InterPro" id="IPR008205">
    <property type="entry name" value="GGGP_HepGP_synthase"/>
</dbReference>
<dbReference type="GO" id="GO:0046474">
    <property type="term" value="P:glycerophospholipid biosynthetic process"/>
    <property type="evidence" value="ECO:0007669"/>
    <property type="project" value="UniProtKB-UniRule"/>
</dbReference>
<dbReference type="SUPFAM" id="SSF51395">
    <property type="entry name" value="FMN-linked oxidoreductases"/>
    <property type="match status" value="1"/>
</dbReference>
<evidence type="ECO:0000256" key="7">
    <source>
        <dbReference type="ARBA" id="ARBA00023209"/>
    </source>
</evidence>
<accession>I3TDA0</accession>
<organism evidence="11 12">
    <name type="scientific">Thermogladius calderae (strain DSM 22663 / VKM B-2946 / 1633)</name>
    <dbReference type="NCBI Taxonomy" id="1184251"/>
    <lineage>
        <taxon>Archaea</taxon>
        <taxon>Thermoproteota</taxon>
        <taxon>Thermoprotei</taxon>
        <taxon>Desulfurococcales</taxon>
        <taxon>Desulfurococcaceae</taxon>
        <taxon>Thermogladius</taxon>
    </lineage>
</organism>
<name>I3TDA0_THEC1</name>
<dbReference type="Proteomes" id="UP000005270">
    <property type="component" value="Chromosome"/>
</dbReference>
<dbReference type="HAMAP" id="MF_00112">
    <property type="entry name" value="GGGP_HepGP_synthase"/>
    <property type="match status" value="1"/>
</dbReference>
<dbReference type="GO" id="GO:0047294">
    <property type="term" value="F:phosphoglycerol geranylgeranyltransferase activity"/>
    <property type="evidence" value="ECO:0007669"/>
    <property type="project" value="UniProtKB-UniRule"/>
</dbReference>
<dbReference type="NCBIfam" id="TIGR01769">
    <property type="entry name" value="GGGP"/>
    <property type="match status" value="1"/>
</dbReference>
<dbReference type="GO" id="GO:0120536">
    <property type="term" value="F:heptaprenylglyceryl phosphate synthase activity"/>
    <property type="evidence" value="ECO:0007669"/>
    <property type="project" value="UniProtKB-ARBA"/>
</dbReference>
<dbReference type="OrthoDB" id="7409at2157"/>
<comment type="pathway">
    <text evidence="10">Membrane lipid metabolism; glycerophospholipid metabolism.</text>
</comment>
<dbReference type="GeneID" id="13012597"/>
<protein>
    <recommendedName>
        <fullName evidence="10">Geranylgeranylglyceryl phosphate synthase</fullName>
        <shortName evidence="10">GGGP synthase</shortName>
        <shortName evidence="10">GGGPS</shortName>
        <ecNumber evidence="10">2.5.1.41</ecNumber>
    </recommendedName>
    <alternativeName>
        <fullName evidence="10">(S)-3-O-geranylgeranylglyceryl phosphate synthase</fullName>
    </alternativeName>
    <alternativeName>
        <fullName evidence="10">Phosphoglycerol geranylgeranyltransferase</fullName>
    </alternativeName>
</protein>
<evidence type="ECO:0000256" key="8">
    <source>
        <dbReference type="ARBA" id="ARBA00023264"/>
    </source>
</evidence>
<evidence type="ECO:0000313" key="12">
    <source>
        <dbReference type="Proteomes" id="UP000005270"/>
    </source>
</evidence>
<feature type="binding site" evidence="10">
    <location>
        <position position="24"/>
    </location>
    <ligand>
        <name>Mg(2+)</name>
        <dbReference type="ChEBI" id="CHEBI:18420"/>
    </ligand>
</feature>
<comment type="cofactor">
    <cofactor evidence="10">
        <name>Mg(2+)</name>
        <dbReference type="ChEBI" id="CHEBI:18420"/>
    </cofactor>
</comment>
<dbReference type="InterPro" id="IPR010946">
    <property type="entry name" value="GGGP_synth"/>
</dbReference>
<gene>
    <name evidence="11" type="ordered locus">TCELL_0313</name>
</gene>
<keyword evidence="3 10" id="KW-0808">Transferase</keyword>
<dbReference type="PANTHER" id="PTHR40029">
    <property type="match status" value="1"/>
</dbReference>
<keyword evidence="8 10" id="KW-1208">Phospholipid metabolism</keyword>
<keyword evidence="2 10" id="KW-0444">Lipid biosynthesis</keyword>
<evidence type="ECO:0000256" key="3">
    <source>
        <dbReference type="ARBA" id="ARBA00022679"/>
    </source>
</evidence>
<dbReference type="FunFam" id="3.20.20.390:FF:000001">
    <property type="entry name" value="Heptaprenylglyceryl phosphate synthase"/>
    <property type="match status" value="1"/>
</dbReference>
<feature type="binding site" evidence="10">
    <location>
        <begin position="173"/>
        <end position="179"/>
    </location>
    <ligand>
        <name>sn-glycerol 1-phosphate</name>
        <dbReference type="ChEBI" id="CHEBI:57685"/>
    </ligand>
</feature>
<dbReference type="InParanoid" id="I3TDA0"/>
<evidence type="ECO:0000256" key="9">
    <source>
        <dbReference type="ARBA" id="ARBA00047288"/>
    </source>
</evidence>
<evidence type="ECO:0000313" key="11">
    <source>
        <dbReference type="EMBL" id="AFK50738.1"/>
    </source>
</evidence>
<dbReference type="InterPro" id="IPR038597">
    <property type="entry name" value="GGGP/HepGP_synthase_sf"/>
</dbReference>
<dbReference type="NCBIfam" id="TIGR01768">
    <property type="entry name" value="GGGP-family"/>
    <property type="match status" value="1"/>
</dbReference>
<proteinExistence type="inferred from homology"/>
<dbReference type="HOGENOM" id="CLU_068610_0_0_2"/>